<feature type="transmembrane region" description="Helical" evidence="1">
    <location>
        <begin position="36"/>
        <end position="54"/>
    </location>
</feature>
<protein>
    <submittedName>
        <fullName evidence="2">DUF3137 domain-containing protein</fullName>
    </submittedName>
</protein>
<dbReference type="EMBL" id="CP046072">
    <property type="protein sequence ID" value="QSZ42127.1"/>
    <property type="molecule type" value="Genomic_DNA"/>
</dbReference>
<evidence type="ECO:0000313" key="2">
    <source>
        <dbReference type="EMBL" id="QSZ42127.1"/>
    </source>
</evidence>
<organism evidence="2 3">
    <name type="scientific">Sulfurimonas aquatica</name>
    <dbReference type="NCBI Taxonomy" id="2672570"/>
    <lineage>
        <taxon>Bacteria</taxon>
        <taxon>Pseudomonadati</taxon>
        <taxon>Campylobacterota</taxon>
        <taxon>Epsilonproteobacteria</taxon>
        <taxon>Campylobacterales</taxon>
        <taxon>Sulfurimonadaceae</taxon>
        <taxon>Sulfurimonas</taxon>
    </lineage>
</organism>
<reference evidence="2" key="2">
    <citation type="submission" date="2021-04" db="EMBL/GenBank/DDBJ databases">
        <title>Isolation and characterization of a novel species of the genus Sulfurimonas.</title>
        <authorList>
            <person name="Fukui M."/>
        </authorList>
    </citation>
    <scope>NUCLEOTIDE SEQUENCE</scope>
    <source>
        <strain evidence="2">H1576</strain>
    </source>
</reference>
<gene>
    <name evidence="2" type="ORF">GJV85_08380</name>
</gene>
<sequence>MKTTSELTDFYYKTLFPTLETLEEDRKKLRQKIIKVGVFYTFIVVLLSLVFLSSHINFDIIVFLLFAYIGIGLFIYKMLIKDYTKDFKHSVIEPLIKEIDRNLSYTPELCVREHTFTRSKLYKKHIDRFRGNDYVRGTIDGIDIEFSDIHAEYRSKNSKNKSWHTIFQGLFIVSDFHKHFKGETIVLPDNAQSTFGDLIGNWLQSNNFARDELVKMDNPEFEKEFVVYSNDQVEARYVLTHTLMQRLLIFKKRSGHPLGVSFIGGNIYIAIEYNKDLFEPSIFHSLLKYKIAMEYVSTLHLAIGIIEELKLNQKIWSKQ</sequence>
<dbReference type="AlphaFoldDB" id="A0A975GD23"/>
<name>A0A975GD23_9BACT</name>
<dbReference type="Pfam" id="PF11335">
    <property type="entry name" value="DUF3137"/>
    <property type="match status" value="1"/>
</dbReference>
<dbReference type="Proteomes" id="UP000671852">
    <property type="component" value="Chromosome"/>
</dbReference>
<reference evidence="2" key="1">
    <citation type="submission" date="2019-11" db="EMBL/GenBank/DDBJ databases">
        <authorList>
            <person name="Kojima H."/>
        </authorList>
    </citation>
    <scope>NUCLEOTIDE SEQUENCE</scope>
    <source>
        <strain evidence="2">H1576</strain>
    </source>
</reference>
<evidence type="ECO:0000256" key="1">
    <source>
        <dbReference type="SAM" id="Phobius"/>
    </source>
</evidence>
<dbReference type="InterPro" id="IPR021484">
    <property type="entry name" value="DUF3137"/>
</dbReference>
<keyword evidence="1" id="KW-1133">Transmembrane helix</keyword>
<keyword evidence="1" id="KW-0472">Membrane</keyword>
<dbReference type="RefSeq" id="WP_207560942.1">
    <property type="nucleotide sequence ID" value="NZ_CP046072.1"/>
</dbReference>
<dbReference type="KEGG" id="saqt:GJV85_08380"/>
<keyword evidence="1" id="KW-0812">Transmembrane</keyword>
<feature type="transmembrane region" description="Helical" evidence="1">
    <location>
        <begin position="60"/>
        <end position="80"/>
    </location>
</feature>
<proteinExistence type="predicted"/>
<accession>A0A975GD23</accession>
<evidence type="ECO:0000313" key="3">
    <source>
        <dbReference type="Proteomes" id="UP000671852"/>
    </source>
</evidence>
<keyword evidence="3" id="KW-1185">Reference proteome</keyword>